<dbReference type="EMBL" id="NEDP02076543">
    <property type="protein sequence ID" value="OWF36621.1"/>
    <property type="molecule type" value="Genomic_DNA"/>
</dbReference>
<comment type="caution">
    <text evidence="3">The sequence shown here is derived from an EMBL/GenBank/DDBJ whole genome shotgun (WGS) entry which is preliminary data.</text>
</comment>
<dbReference type="Pfam" id="PF13837">
    <property type="entry name" value="Myb_DNA-bind_4"/>
    <property type="match status" value="1"/>
</dbReference>
<dbReference type="PANTHER" id="PTHR47595">
    <property type="entry name" value="HEAT SHOCK 70 KDA PROTEIN 14"/>
    <property type="match status" value="1"/>
</dbReference>
<dbReference type="AlphaFoldDB" id="A0A210PJF2"/>
<keyword evidence="4" id="KW-1185">Reference proteome</keyword>
<name>A0A210PJF2_MIZYE</name>
<gene>
    <name evidence="3" type="ORF">KP79_PYT11616</name>
</gene>
<dbReference type="Proteomes" id="UP000242188">
    <property type="component" value="Unassembled WGS sequence"/>
</dbReference>
<accession>A0A210PJF2</accession>
<dbReference type="InterPro" id="IPR044822">
    <property type="entry name" value="Myb_DNA-bind_4"/>
</dbReference>
<dbReference type="Gene3D" id="1.10.10.60">
    <property type="entry name" value="Homeodomain-like"/>
    <property type="match status" value="1"/>
</dbReference>
<feature type="domain" description="Myb/SANT-like DNA-binding" evidence="2">
    <location>
        <begin position="1"/>
        <end position="50"/>
    </location>
</feature>
<dbReference type="PANTHER" id="PTHR47595:SF1">
    <property type="entry name" value="MYB_SANT-LIKE DNA-BINDING DOMAIN-CONTAINING PROTEIN"/>
    <property type="match status" value="1"/>
</dbReference>
<sequence>MNKKGYKYTPTQCENKFKSLKREYRNTVDHNSKSGNDKKSCPFFSEFQELYGMNASTRPSVAISSSRGMTMEGNSTETNQTSQTPSKTRRDRKRKERPEWLENLDTRQVERHKDKMAAMDRLISVLEKGFSKVGIIFGLIRCIE</sequence>
<protein>
    <submittedName>
        <fullName evidence="3">Zinc finger and SCAN domain-containing protein 29</fullName>
    </submittedName>
</protein>
<evidence type="ECO:0000313" key="4">
    <source>
        <dbReference type="Proteomes" id="UP000242188"/>
    </source>
</evidence>
<dbReference type="OrthoDB" id="6161240at2759"/>
<feature type="compositionally biased region" description="Polar residues" evidence="1">
    <location>
        <begin position="63"/>
        <end position="86"/>
    </location>
</feature>
<evidence type="ECO:0000313" key="3">
    <source>
        <dbReference type="EMBL" id="OWF36621.1"/>
    </source>
</evidence>
<feature type="region of interest" description="Disordered" evidence="1">
    <location>
        <begin position="63"/>
        <end position="101"/>
    </location>
</feature>
<evidence type="ECO:0000256" key="1">
    <source>
        <dbReference type="SAM" id="MobiDB-lite"/>
    </source>
</evidence>
<proteinExistence type="predicted"/>
<organism evidence="3 4">
    <name type="scientific">Mizuhopecten yessoensis</name>
    <name type="common">Japanese scallop</name>
    <name type="synonym">Patinopecten yessoensis</name>
    <dbReference type="NCBI Taxonomy" id="6573"/>
    <lineage>
        <taxon>Eukaryota</taxon>
        <taxon>Metazoa</taxon>
        <taxon>Spiralia</taxon>
        <taxon>Lophotrochozoa</taxon>
        <taxon>Mollusca</taxon>
        <taxon>Bivalvia</taxon>
        <taxon>Autobranchia</taxon>
        <taxon>Pteriomorphia</taxon>
        <taxon>Pectinida</taxon>
        <taxon>Pectinoidea</taxon>
        <taxon>Pectinidae</taxon>
        <taxon>Mizuhopecten</taxon>
    </lineage>
</organism>
<reference evidence="3 4" key="1">
    <citation type="journal article" date="2017" name="Nat. Ecol. Evol.">
        <title>Scallop genome provides insights into evolution of bilaterian karyotype and development.</title>
        <authorList>
            <person name="Wang S."/>
            <person name="Zhang J."/>
            <person name="Jiao W."/>
            <person name="Li J."/>
            <person name="Xun X."/>
            <person name="Sun Y."/>
            <person name="Guo X."/>
            <person name="Huan P."/>
            <person name="Dong B."/>
            <person name="Zhang L."/>
            <person name="Hu X."/>
            <person name="Sun X."/>
            <person name="Wang J."/>
            <person name="Zhao C."/>
            <person name="Wang Y."/>
            <person name="Wang D."/>
            <person name="Huang X."/>
            <person name="Wang R."/>
            <person name="Lv J."/>
            <person name="Li Y."/>
            <person name="Zhang Z."/>
            <person name="Liu B."/>
            <person name="Lu W."/>
            <person name="Hui Y."/>
            <person name="Liang J."/>
            <person name="Zhou Z."/>
            <person name="Hou R."/>
            <person name="Li X."/>
            <person name="Liu Y."/>
            <person name="Li H."/>
            <person name="Ning X."/>
            <person name="Lin Y."/>
            <person name="Zhao L."/>
            <person name="Xing Q."/>
            <person name="Dou J."/>
            <person name="Li Y."/>
            <person name="Mao J."/>
            <person name="Guo H."/>
            <person name="Dou H."/>
            <person name="Li T."/>
            <person name="Mu C."/>
            <person name="Jiang W."/>
            <person name="Fu Q."/>
            <person name="Fu X."/>
            <person name="Miao Y."/>
            <person name="Liu J."/>
            <person name="Yu Q."/>
            <person name="Li R."/>
            <person name="Liao H."/>
            <person name="Li X."/>
            <person name="Kong Y."/>
            <person name="Jiang Z."/>
            <person name="Chourrout D."/>
            <person name="Li R."/>
            <person name="Bao Z."/>
        </authorList>
    </citation>
    <scope>NUCLEOTIDE SEQUENCE [LARGE SCALE GENOMIC DNA]</scope>
    <source>
        <strain evidence="3 4">PY_sf001</strain>
    </source>
</reference>
<evidence type="ECO:0000259" key="2">
    <source>
        <dbReference type="Pfam" id="PF13837"/>
    </source>
</evidence>